<accession>W0DPN9</accession>
<dbReference type="OrthoDB" id="9790727at2"/>
<dbReference type="STRING" id="717772.THIAE_00500"/>
<evidence type="ECO:0000256" key="1">
    <source>
        <dbReference type="ARBA" id="ARBA00001096"/>
    </source>
</evidence>
<gene>
    <name evidence="6" type="ORF">THIAE_00500</name>
</gene>
<evidence type="ECO:0000313" key="6">
    <source>
        <dbReference type="EMBL" id="AHF00427.1"/>
    </source>
</evidence>
<reference evidence="6 7" key="1">
    <citation type="submission" date="2013-12" db="EMBL/GenBank/DDBJ databases">
        <authorList>
            <consortium name="DOE Joint Genome Institute"/>
            <person name="Kappler U."/>
            <person name="Huntemann M."/>
            <person name="Han J."/>
            <person name="Chen A."/>
            <person name="Kyrpides N."/>
            <person name="Mavromatis K."/>
            <person name="Markowitz V."/>
            <person name="Palaniappan K."/>
            <person name="Ivanova N."/>
            <person name="Schaumberg A."/>
            <person name="Pati A."/>
            <person name="Liolios K."/>
            <person name="Nordberg H.P."/>
            <person name="Cantor M.N."/>
            <person name="Hua S.X."/>
            <person name="Woyke T."/>
        </authorList>
    </citation>
    <scope>NUCLEOTIDE SEQUENCE [LARGE SCALE GENOMIC DNA]</scope>
    <source>
        <strain evidence="7">AL2</strain>
    </source>
</reference>
<dbReference type="PANTHER" id="PTHR11122">
    <property type="entry name" value="APOSPORY-ASSOCIATED PROTEIN C-RELATED"/>
    <property type="match status" value="1"/>
</dbReference>
<dbReference type="InterPro" id="IPR025532">
    <property type="entry name" value="G6P_1-epimerase"/>
</dbReference>
<dbReference type="GO" id="GO:0005975">
    <property type="term" value="P:carbohydrate metabolic process"/>
    <property type="evidence" value="ECO:0007669"/>
    <property type="project" value="InterPro"/>
</dbReference>
<dbReference type="FunCoup" id="W0DPN9">
    <property type="interactions" value="303"/>
</dbReference>
<evidence type="ECO:0000256" key="5">
    <source>
        <dbReference type="PIRSR" id="PIRSR016020-1"/>
    </source>
</evidence>
<evidence type="ECO:0000313" key="7">
    <source>
        <dbReference type="Proteomes" id="UP000005380"/>
    </source>
</evidence>
<dbReference type="Pfam" id="PF01263">
    <property type="entry name" value="Aldose_epim"/>
    <property type="match status" value="1"/>
</dbReference>
<dbReference type="EMBL" id="CP007030">
    <property type="protein sequence ID" value="AHF00427.1"/>
    <property type="molecule type" value="Genomic_DNA"/>
</dbReference>
<dbReference type="GO" id="GO:0030246">
    <property type="term" value="F:carbohydrate binding"/>
    <property type="evidence" value="ECO:0007669"/>
    <property type="project" value="UniProtKB-UniRule"/>
</dbReference>
<dbReference type="KEGG" id="tao:THIAE_00500"/>
<dbReference type="HOGENOM" id="CLU_048345_4_0_6"/>
<dbReference type="RefSeq" id="WP_006459658.1">
    <property type="nucleotide sequence ID" value="NZ_CP007030.1"/>
</dbReference>
<dbReference type="EC" id="5.1.3.15" evidence="4"/>
<dbReference type="Gene3D" id="2.70.98.10">
    <property type="match status" value="1"/>
</dbReference>
<evidence type="ECO:0000256" key="2">
    <source>
        <dbReference type="ARBA" id="ARBA00005866"/>
    </source>
</evidence>
<dbReference type="GO" id="GO:0047938">
    <property type="term" value="F:glucose-6-phosphate 1-epimerase activity"/>
    <property type="evidence" value="ECO:0007669"/>
    <property type="project" value="UniProtKB-UniRule"/>
</dbReference>
<evidence type="ECO:0000256" key="3">
    <source>
        <dbReference type="ARBA" id="ARBA00023235"/>
    </source>
</evidence>
<organism evidence="6 7">
    <name type="scientific">Thiomicrospira aerophila AL3</name>
    <dbReference type="NCBI Taxonomy" id="717772"/>
    <lineage>
        <taxon>Bacteria</taxon>
        <taxon>Pseudomonadati</taxon>
        <taxon>Pseudomonadota</taxon>
        <taxon>Gammaproteobacteria</taxon>
        <taxon>Thiotrichales</taxon>
        <taxon>Piscirickettsiaceae</taxon>
        <taxon>Thiomicrospira</taxon>
    </lineage>
</organism>
<dbReference type="InterPro" id="IPR008183">
    <property type="entry name" value="Aldose_1/G6P_1-epimerase"/>
</dbReference>
<dbReference type="eggNOG" id="COG0676">
    <property type="taxonomic scope" value="Bacteria"/>
</dbReference>
<comment type="similarity">
    <text evidence="2 4">Belongs to the glucose-6-phosphate 1-epimerase family.</text>
</comment>
<dbReference type="InterPro" id="IPR014718">
    <property type="entry name" value="GH-type_carb-bd"/>
</dbReference>
<comment type="catalytic activity">
    <reaction evidence="1">
        <text>alpha-D-glucose 6-phosphate = beta-D-glucose 6-phosphate</text>
        <dbReference type="Rhea" id="RHEA:16249"/>
        <dbReference type="ChEBI" id="CHEBI:58225"/>
        <dbReference type="ChEBI" id="CHEBI:58247"/>
        <dbReference type="EC" id="5.1.3.15"/>
    </reaction>
</comment>
<dbReference type="PIRSF" id="PIRSF016020">
    <property type="entry name" value="PHexose_mutarotase"/>
    <property type="match status" value="1"/>
</dbReference>
<feature type="active site" evidence="5">
    <location>
        <position position="173"/>
    </location>
</feature>
<evidence type="ECO:0000256" key="4">
    <source>
        <dbReference type="PIRNR" id="PIRNR016020"/>
    </source>
</evidence>
<dbReference type="PANTHER" id="PTHR11122:SF13">
    <property type="entry name" value="GLUCOSE-6-PHOSPHATE 1-EPIMERASE"/>
    <property type="match status" value="1"/>
</dbReference>
<dbReference type="InterPro" id="IPR011013">
    <property type="entry name" value="Gal_mutarotase_sf_dom"/>
</dbReference>
<protein>
    <recommendedName>
        <fullName evidence="4">Putative glucose-6-phosphate 1-epimerase</fullName>
        <ecNumber evidence="4">5.1.3.15</ecNumber>
    </recommendedName>
</protein>
<dbReference type="InParanoid" id="W0DPN9"/>
<keyword evidence="7" id="KW-1185">Reference proteome</keyword>
<keyword evidence="3 4" id="KW-0413">Isomerase</keyword>
<proteinExistence type="inferred from homology"/>
<feature type="active site" evidence="5">
    <location>
        <position position="274"/>
    </location>
</feature>
<dbReference type="CDD" id="cd09020">
    <property type="entry name" value="D-hex-6-P-epi_like"/>
    <property type="match status" value="1"/>
</dbReference>
<dbReference type="AlphaFoldDB" id="W0DPN9"/>
<sequence length="300" mass="33422">MLDYLQQRFDHPNVRFYQRDQLIMIELKNGYGQATLTTHGGTLLSYIPAGGQDLLWVSDTAIYDGSKPVRGGVPVCWPWFGGYDASKMGAHPTDAAKKAHGFARYELWEVESLESVGDATQLVLSLVPNERIQQAWPFDFKLSLAVTLGKQLRVELIGENRSDQAWFVTEALHTYFKVAKAPGMVIEGLEGITYYDKNQDFAPFTQADTLKVQAPMDCVYVDHSVSVVLKDHDRDIHIDKTNSASTIVWNPGAEGVKAFADMPDDQYQHMVCVEAGNALQNGYELAAGERHTMSMTLAAR</sequence>
<name>W0DPN9_9GAMM</name>
<dbReference type="SUPFAM" id="SSF74650">
    <property type="entry name" value="Galactose mutarotase-like"/>
    <property type="match status" value="1"/>
</dbReference>
<dbReference type="Proteomes" id="UP000005380">
    <property type="component" value="Chromosome"/>
</dbReference>